<accession>A0A8J7TKS6</accession>
<name>A0A8J7TKS6_9BACT</name>
<evidence type="ECO:0000313" key="2">
    <source>
        <dbReference type="Proteomes" id="UP000664277"/>
    </source>
</evidence>
<dbReference type="GO" id="GO:0008168">
    <property type="term" value="F:methyltransferase activity"/>
    <property type="evidence" value="ECO:0007669"/>
    <property type="project" value="UniProtKB-KW"/>
</dbReference>
<comment type="caution">
    <text evidence="1">The sequence shown here is derived from an EMBL/GenBank/DDBJ whole genome shotgun (WGS) entry which is preliminary data.</text>
</comment>
<keyword evidence="1" id="KW-0808">Transferase</keyword>
<dbReference type="InterPro" id="IPR029063">
    <property type="entry name" value="SAM-dependent_MTases_sf"/>
</dbReference>
<dbReference type="SUPFAM" id="SSF53335">
    <property type="entry name" value="S-adenosyl-L-methionine-dependent methyltransferases"/>
    <property type="match status" value="1"/>
</dbReference>
<keyword evidence="1" id="KW-0489">Methyltransferase</keyword>
<reference evidence="1" key="1">
    <citation type="submission" date="2021-02" db="EMBL/GenBank/DDBJ databases">
        <title>Genome-Resolved Metagenomics of a Microbial Community Performing Photosynthetic Biological Nutrient Removal.</title>
        <authorList>
            <person name="Mcdaniel E.A."/>
        </authorList>
    </citation>
    <scope>NUCLEOTIDE SEQUENCE</scope>
    <source>
        <strain evidence="1">UWPOB_OBS1</strain>
    </source>
</reference>
<dbReference type="Proteomes" id="UP000664277">
    <property type="component" value="Unassembled WGS sequence"/>
</dbReference>
<dbReference type="Gene3D" id="3.40.50.150">
    <property type="entry name" value="Vaccinia Virus protein VP39"/>
    <property type="match status" value="1"/>
</dbReference>
<evidence type="ECO:0000313" key="1">
    <source>
        <dbReference type="EMBL" id="MBN8659814.1"/>
    </source>
</evidence>
<dbReference type="CDD" id="cd02440">
    <property type="entry name" value="AdoMet_MTases"/>
    <property type="match status" value="1"/>
</dbReference>
<sequence length="242" mass="27120">MNSSGPQRKIYDRIADCNADDSLGKIFRRIPQGAKILDVGVGCGALGAMINNKNNQQSKSNQQNNSGTSVIDGIDLDRRMLQQARPYYNDLFQADIDRCPASILGERRYDVIVLADVIEHLQYPAQALSLLSRNLQRDGKMLFSVPNVTYLGVICELASGNFRYRDEGLLDKTHLRFFSHQSLVELINDAGLAIVYEDTVEMPLEISEFKDHDASQYLNLDSLSKNPHLMTYQFIVEAVSSA</sequence>
<dbReference type="GO" id="GO:0032259">
    <property type="term" value="P:methylation"/>
    <property type="evidence" value="ECO:0007669"/>
    <property type="project" value="UniProtKB-KW"/>
</dbReference>
<dbReference type="AlphaFoldDB" id="A0A8J7TKS6"/>
<dbReference type="EMBL" id="JAFLCK010000005">
    <property type="protein sequence ID" value="MBN8659814.1"/>
    <property type="molecule type" value="Genomic_DNA"/>
</dbReference>
<organism evidence="1 2">
    <name type="scientific">Candidatus Obscuribacter phosphatis</name>
    <dbReference type="NCBI Taxonomy" id="1906157"/>
    <lineage>
        <taxon>Bacteria</taxon>
        <taxon>Bacillati</taxon>
        <taxon>Candidatus Melainabacteria</taxon>
        <taxon>Candidatus Obscuribacterales</taxon>
        <taxon>Candidatus Obscuribacteraceae</taxon>
        <taxon>Candidatus Obscuribacter</taxon>
    </lineage>
</organism>
<protein>
    <submittedName>
        <fullName evidence="1">Class I SAM-dependent methyltransferase</fullName>
    </submittedName>
</protein>
<gene>
    <name evidence="1" type="ORF">J0M35_05590</name>
</gene>
<dbReference type="Pfam" id="PF13489">
    <property type="entry name" value="Methyltransf_23"/>
    <property type="match status" value="1"/>
</dbReference>
<proteinExistence type="predicted"/>